<dbReference type="RefSeq" id="XP_013422870.1">
    <property type="nucleotide sequence ID" value="XM_013567416.1"/>
</dbReference>
<keyword evidence="1" id="KW-0472">Membrane</keyword>
<reference evidence="2 3" key="1">
    <citation type="journal article" date="2014" name="BMC Genomics">
        <title>Genome sequencing of four Aureobasidium pullulans varieties: biotechnological potential, stress tolerance, and description of new species.</title>
        <authorList>
            <person name="Gostin Ar C."/>
            <person name="Ohm R.A."/>
            <person name="Kogej T."/>
            <person name="Sonjak S."/>
            <person name="Turk M."/>
            <person name="Zajc J."/>
            <person name="Zalar P."/>
            <person name="Grube M."/>
            <person name="Sun H."/>
            <person name="Han J."/>
            <person name="Sharma A."/>
            <person name="Chiniquy J."/>
            <person name="Ngan C.Y."/>
            <person name="Lipzen A."/>
            <person name="Barry K."/>
            <person name="Grigoriev I.V."/>
            <person name="Gunde-Cimerman N."/>
        </authorList>
    </citation>
    <scope>NUCLEOTIDE SEQUENCE [LARGE SCALE GENOMIC DNA]</scope>
    <source>
        <strain evidence="2 3">CBS 147.97</strain>
    </source>
</reference>
<dbReference type="Proteomes" id="UP000027730">
    <property type="component" value="Unassembled WGS sequence"/>
</dbReference>
<proteinExistence type="predicted"/>
<feature type="transmembrane region" description="Helical" evidence="1">
    <location>
        <begin position="56"/>
        <end position="85"/>
    </location>
</feature>
<feature type="transmembrane region" description="Helical" evidence="1">
    <location>
        <begin position="27"/>
        <end position="44"/>
    </location>
</feature>
<evidence type="ECO:0008006" key="4">
    <source>
        <dbReference type="Google" id="ProtNLM"/>
    </source>
</evidence>
<dbReference type="OrthoDB" id="2884638at2759"/>
<gene>
    <name evidence="2" type="ORF">M436DRAFT_86235</name>
</gene>
<accession>A0A074WAT0</accession>
<evidence type="ECO:0000313" key="3">
    <source>
        <dbReference type="Proteomes" id="UP000027730"/>
    </source>
</evidence>
<dbReference type="GeneID" id="25417679"/>
<keyword evidence="3" id="KW-1185">Reference proteome</keyword>
<dbReference type="HOGENOM" id="CLU_039194_0_0_1"/>
<keyword evidence="1" id="KW-1133">Transmembrane helix</keyword>
<keyword evidence="1" id="KW-0812">Transmembrane</keyword>
<evidence type="ECO:0000313" key="2">
    <source>
        <dbReference type="EMBL" id="KEQ68669.1"/>
    </source>
</evidence>
<dbReference type="EMBL" id="KL584727">
    <property type="protein sequence ID" value="KEQ68669.1"/>
    <property type="molecule type" value="Genomic_DNA"/>
</dbReference>
<evidence type="ECO:0000256" key="1">
    <source>
        <dbReference type="SAM" id="Phobius"/>
    </source>
</evidence>
<dbReference type="AlphaFoldDB" id="A0A074WAT0"/>
<sequence>MAKTNNFDKQSGTVASHKKPASRTRNVLCICFGFCYNLASRLVLHLTPHSLTVSPFAHIISVAFILTMIFLSLLAVIVVPIVIACSPQSRTAQQLPDNETFSRQNGTKWHIQYVGNIEFTGPMAEHKLGGDKCRSSFLGGRHIWNCGDMMCSPDIDTCGFAMGPAFYGTKNVSVIDAVAHSNVGAYELALPWHGDPKPVAPQSQYGMDTSNIAAINDTTGIAYVWEITRGGPDGSFVDQGAGIVAVTLGKTQPIAKRLGPLLTGPESVQLGLFATLRSKGYIYNYNQQGPFGNIIVGRVKANDAAFDARKYEYLLFSADGDATPVWRRGIPAARDATRYGMRTAEIGGRFACSQYGSVFWSSYFQRYILMCNLYLDYSFFYLAERPWGPWTRAYMVLSGDSGWNGYGISAHPGWSSKPNELYFSQGPNGPLNMFKLTFEY</sequence>
<protein>
    <recommendedName>
        <fullName evidence="4">DUF4185 domain-containing protein</fullName>
    </recommendedName>
</protein>
<name>A0A074WAT0_9PEZI</name>
<organism evidence="2 3">
    <name type="scientific">Aureobasidium namibiae CBS 147.97</name>
    <dbReference type="NCBI Taxonomy" id="1043004"/>
    <lineage>
        <taxon>Eukaryota</taxon>
        <taxon>Fungi</taxon>
        <taxon>Dikarya</taxon>
        <taxon>Ascomycota</taxon>
        <taxon>Pezizomycotina</taxon>
        <taxon>Dothideomycetes</taxon>
        <taxon>Dothideomycetidae</taxon>
        <taxon>Dothideales</taxon>
        <taxon>Saccotheciaceae</taxon>
        <taxon>Aureobasidium</taxon>
    </lineage>
</organism>